<gene>
    <name evidence="4" type="ORF">CANVERA_P5100</name>
</gene>
<comment type="similarity">
    <text evidence="1">Belongs to the CCDC25 family.</text>
</comment>
<feature type="domain" description="NFACT RNA-binding" evidence="3">
    <location>
        <begin position="21"/>
        <end position="130"/>
    </location>
</feature>
<reference evidence="4" key="1">
    <citation type="submission" date="2022-12" db="EMBL/GenBank/DDBJ databases">
        <authorList>
            <person name="Brejova B."/>
        </authorList>
    </citation>
    <scope>NUCLEOTIDE SEQUENCE</scope>
</reference>
<evidence type="ECO:0000313" key="5">
    <source>
        <dbReference type="Proteomes" id="UP001152885"/>
    </source>
</evidence>
<organism evidence="4 5">
    <name type="scientific">Candida verbasci</name>
    <dbReference type="NCBI Taxonomy" id="1227364"/>
    <lineage>
        <taxon>Eukaryota</taxon>
        <taxon>Fungi</taxon>
        <taxon>Dikarya</taxon>
        <taxon>Ascomycota</taxon>
        <taxon>Saccharomycotina</taxon>
        <taxon>Pichiomycetes</taxon>
        <taxon>Debaryomycetaceae</taxon>
        <taxon>Candida/Lodderomyces clade</taxon>
        <taxon>Candida</taxon>
    </lineage>
</organism>
<accession>A0A9W4U021</accession>
<evidence type="ECO:0000313" key="4">
    <source>
        <dbReference type="EMBL" id="CAI5760591.1"/>
    </source>
</evidence>
<comment type="caution">
    <text evidence="4">The sequence shown here is derived from an EMBL/GenBank/DDBJ whole genome shotgun (WGS) entry which is preliminary data.</text>
</comment>
<dbReference type="AlphaFoldDB" id="A0A9W4U021"/>
<dbReference type="PANTHER" id="PTHR13049">
    <property type="entry name" value="DUF814-RELATED"/>
    <property type="match status" value="1"/>
</dbReference>
<proteinExistence type="inferred from homology"/>
<dbReference type="InterPro" id="IPR039730">
    <property type="entry name" value="Jlp2/Ccd25"/>
</dbReference>
<dbReference type="OrthoDB" id="200398at2759"/>
<dbReference type="PANTHER" id="PTHR13049:SF2">
    <property type="entry name" value="COILED-COIL DOMAIN-CONTAINING PROTEIN 25"/>
    <property type="match status" value="1"/>
</dbReference>
<dbReference type="Pfam" id="PF05670">
    <property type="entry name" value="NFACT-R_1"/>
    <property type="match status" value="1"/>
</dbReference>
<sequence>MVYYFKVCDNLFTRNDADMNEDEQTTLYMGKDKFENDYLIKHSNDENIWFHVDNMSSAHVYLQLTKKQLIENLGFKDLTIEDSLLHIIGQLTKANSIKGNKLNNITIIYTNVKNLLTDGSMDVGTVSFKNPKLVKRIFIEQRNNQIINALNKTKSEISTETFIENQKQLEKEILSHRKIEETKLNELSKQKQKDLEQKKDPYKDLFSEENMQLSNNEGKDENWVEDDFW</sequence>
<name>A0A9W4U021_9ASCO</name>
<dbReference type="Proteomes" id="UP001152885">
    <property type="component" value="Unassembled WGS sequence"/>
</dbReference>
<dbReference type="InterPro" id="IPR008532">
    <property type="entry name" value="NFACT_RNA-bd"/>
</dbReference>
<feature type="region of interest" description="Disordered" evidence="2">
    <location>
        <begin position="185"/>
        <end position="229"/>
    </location>
</feature>
<dbReference type="EMBL" id="CANTUO010000007">
    <property type="protein sequence ID" value="CAI5760591.1"/>
    <property type="molecule type" value="Genomic_DNA"/>
</dbReference>
<evidence type="ECO:0000256" key="1">
    <source>
        <dbReference type="ARBA" id="ARBA00008998"/>
    </source>
</evidence>
<protein>
    <recommendedName>
        <fullName evidence="3">NFACT RNA-binding domain-containing protein</fullName>
    </recommendedName>
</protein>
<feature type="compositionally biased region" description="Basic and acidic residues" evidence="2">
    <location>
        <begin position="185"/>
        <end position="206"/>
    </location>
</feature>
<keyword evidence="5" id="KW-1185">Reference proteome</keyword>
<evidence type="ECO:0000256" key="2">
    <source>
        <dbReference type="SAM" id="MobiDB-lite"/>
    </source>
</evidence>
<evidence type="ECO:0000259" key="3">
    <source>
        <dbReference type="Pfam" id="PF05670"/>
    </source>
</evidence>